<proteinExistence type="predicted"/>
<feature type="compositionally biased region" description="Low complexity" evidence="1">
    <location>
        <begin position="57"/>
        <end position="71"/>
    </location>
</feature>
<feature type="region of interest" description="Disordered" evidence="1">
    <location>
        <begin position="57"/>
        <end position="80"/>
    </location>
</feature>
<evidence type="ECO:0000313" key="3">
    <source>
        <dbReference type="WBParaSite" id="jg10204"/>
    </source>
</evidence>
<dbReference type="Proteomes" id="UP000887574">
    <property type="component" value="Unplaced"/>
</dbReference>
<feature type="region of interest" description="Disordered" evidence="1">
    <location>
        <begin position="92"/>
        <end position="117"/>
    </location>
</feature>
<dbReference type="WBParaSite" id="jg10204">
    <property type="protein sequence ID" value="jg10204"/>
    <property type="gene ID" value="jg10204"/>
</dbReference>
<reference evidence="3" key="1">
    <citation type="submission" date="2022-11" db="UniProtKB">
        <authorList>
            <consortium name="WormBaseParasite"/>
        </authorList>
    </citation>
    <scope>IDENTIFICATION</scope>
</reference>
<organism evidence="2 3">
    <name type="scientific">Ditylenchus dipsaci</name>
    <dbReference type="NCBI Taxonomy" id="166011"/>
    <lineage>
        <taxon>Eukaryota</taxon>
        <taxon>Metazoa</taxon>
        <taxon>Ecdysozoa</taxon>
        <taxon>Nematoda</taxon>
        <taxon>Chromadorea</taxon>
        <taxon>Rhabditida</taxon>
        <taxon>Tylenchina</taxon>
        <taxon>Tylenchomorpha</taxon>
        <taxon>Sphaerularioidea</taxon>
        <taxon>Anguinidae</taxon>
        <taxon>Anguininae</taxon>
        <taxon>Ditylenchus</taxon>
    </lineage>
</organism>
<keyword evidence="2" id="KW-1185">Reference proteome</keyword>
<accession>A0A915CLE0</accession>
<dbReference type="AlphaFoldDB" id="A0A915CLE0"/>
<feature type="compositionally biased region" description="Pro residues" evidence="1">
    <location>
        <begin position="100"/>
        <end position="110"/>
    </location>
</feature>
<sequence length="117" mass="12293">MVVMELVNVFSNSLMVLEDTILLEPDDSDFLTVLTLSSKTNLCASLNLGFDSNLDVTKSSTASTSTASTTSRLPGPTTSSLSWFTIATTFGSRSSELPSPSFPPAPPPPLGFESSAL</sequence>
<evidence type="ECO:0000313" key="2">
    <source>
        <dbReference type="Proteomes" id="UP000887574"/>
    </source>
</evidence>
<name>A0A915CLE0_9BILA</name>
<evidence type="ECO:0000256" key="1">
    <source>
        <dbReference type="SAM" id="MobiDB-lite"/>
    </source>
</evidence>
<protein>
    <submittedName>
        <fullName evidence="3">Uncharacterized protein</fullName>
    </submittedName>
</protein>